<evidence type="ECO:0008006" key="3">
    <source>
        <dbReference type="Google" id="ProtNLM"/>
    </source>
</evidence>
<dbReference type="AlphaFoldDB" id="A0A419S7J5"/>
<accession>A0A419S7J5</accession>
<protein>
    <recommendedName>
        <fullName evidence="3">Fibronectin type-III domain-containing protein</fullName>
    </recommendedName>
</protein>
<dbReference type="RefSeq" id="WP_120181331.1">
    <property type="nucleotide sequence ID" value="NZ_CBINCU010000002.1"/>
</dbReference>
<dbReference type="SUPFAM" id="SSF49265">
    <property type="entry name" value="Fibronectin type III"/>
    <property type="match status" value="1"/>
</dbReference>
<dbReference type="Proteomes" id="UP000283433">
    <property type="component" value="Unassembled WGS sequence"/>
</dbReference>
<evidence type="ECO:0000313" key="1">
    <source>
        <dbReference type="EMBL" id="RKD17136.1"/>
    </source>
</evidence>
<dbReference type="OrthoDB" id="789771at2"/>
<keyword evidence="2" id="KW-1185">Reference proteome</keyword>
<dbReference type="InterPro" id="IPR036116">
    <property type="entry name" value="FN3_sf"/>
</dbReference>
<dbReference type="InterPro" id="IPR013783">
    <property type="entry name" value="Ig-like_fold"/>
</dbReference>
<proteinExistence type="predicted"/>
<name>A0A419S7J5_9SPHI</name>
<reference evidence="1 2" key="1">
    <citation type="submission" date="2016-07" db="EMBL/GenBank/DDBJ databases">
        <title>Genome of Pelobium manganitolerans.</title>
        <authorList>
            <person name="Wu S."/>
            <person name="Wang G."/>
        </authorList>
    </citation>
    <scope>NUCLEOTIDE SEQUENCE [LARGE SCALE GENOMIC DNA]</scope>
    <source>
        <strain evidence="1 2">YS-25</strain>
    </source>
</reference>
<comment type="caution">
    <text evidence="1">The sequence shown here is derived from an EMBL/GenBank/DDBJ whole genome shotgun (WGS) entry which is preliminary data.</text>
</comment>
<dbReference type="PROSITE" id="PS51257">
    <property type="entry name" value="PROKAR_LIPOPROTEIN"/>
    <property type="match status" value="1"/>
</dbReference>
<dbReference type="Gene3D" id="2.60.40.10">
    <property type="entry name" value="Immunoglobulins"/>
    <property type="match status" value="1"/>
</dbReference>
<gene>
    <name evidence="1" type="ORF">BCY91_03050</name>
</gene>
<sequence>MRRIFYIIIAITTLTACKKTKKQIVEDKKPTSAALVTPASNSVCFSGQVVSSTTTSVTFNWQAANNTDSYELVLTNLFSKAVTRKATTENKLILELDRQTPYAWYVISKSNTSSETPQSDTWKFYTAGEGQVSYAPFAAGQLSPSMDQTVSASGGKVTLTWVGEDVDGDISGYDIYLGNNRNALAPIKENHNATSLEVVLASGQTYYWKVITKDQKSNTSTTAIYQFKTQ</sequence>
<organism evidence="1 2">
    <name type="scientific">Pelobium manganitolerans</name>
    <dbReference type="NCBI Taxonomy" id="1842495"/>
    <lineage>
        <taxon>Bacteria</taxon>
        <taxon>Pseudomonadati</taxon>
        <taxon>Bacteroidota</taxon>
        <taxon>Sphingobacteriia</taxon>
        <taxon>Sphingobacteriales</taxon>
        <taxon>Sphingobacteriaceae</taxon>
        <taxon>Pelobium</taxon>
    </lineage>
</organism>
<evidence type="ECO:0000313" key="2">
    <source>
        <dbReference type="Proteomes" id="UP000283433"/>
    </source>
</evidence>
<dbReference type="EMBL" id="MBTA01000012">
    <property type="protein sequence ID" value="RKD17136.1"/>
    <property type="molecule type" value="Genomic_DNA"/>
</dbReference>